<protein>
    <submittedName>
        <fullName evidence="12">Unannotated protein</fullName>
    </submittedName>
</protein>
<evidence type="ECO:0000256" key="8">
    <source>
        <dbReference type="ARBA" id="ARBA00023160"/>
    </source>
</evidence>
<evidence type="ECO:0000256" key="2">
    <source>
        <dbReference type="ARBA" id="ARBA00008642"/>
    </source>
</evidence>
<dbReference type="Gene3D" id="3.40.47.10">
    <property type="match status" value="2"/>
</dbReference>
<dbReference type="GO" id="GO:0004315">
    <property type="term" value="F:3-oxoacyl-[acyl-carrier-protein] synthase activity"/>
    <property type="evidence" value="ECO:0007669"/>
    <property type="project" value="InterPro"/>
</dbReference>
<dbReference type="PANTHER" id="PTHR34069:SF2">
    <property type="entry name" value="BETA-KETOACYL-[ACYL-CARRIER-PROTEIN] SYNTHASE III"/>
    <property type="match status" value="1"/>
</dbReference>
<evidence type="ECO:0000256" key="5">
    <source>
        <dbReference type="ARBA" id="ARBA00022679"/>
    </source>
</evidence>
<evidence type="ECO:0000256" key="7">
    <source>
        <dbReference type="ARBA" id="ARBA00023098"/>
    </source>
</evidence>
<dbReference type="CDD" id="cd00830">
    <property type="entry name" value="KAS_III"/>
    <property type="match status" value="1"/>
</dbReference>
<keyword evidence="6" id="KW-0276">Fatty acid metabolism</keyword>
<reference evidence="12" key="1">
    <citation type="submission" date="2020-05" db="EMBL/GenBank/DDBJ databases">
        <authorList>
            <person name="Chiriac C."/>
            <person name="Salcher M."/>
            <person name="Ghai R."/>
            <person name="Kavagutti S V."/>
        </authorList>
    </citation>
    <scope>NUCLEOTIDE SEQUENCE</scope>
</reference>
<dbReference type="HAMAP" id="MF_01815">
    <property type="entry name" value="FabH"/>
    <property type="match status" value="1"/>
</dbReference>
<evidence type="ECO:0000256" key="4">
    <source>
        <dbReference type="ARBA" id="ARBA00022516"/>
    </source>
</evidence>
<evidence type="ECO:0000259" key="11">
    <source>
        <dbReference type="Pfam" id="PF08545"/>
    </source>
</evidence>
<dbReference type="SUPFAM" id="SSF53901">
    <property type="entry name" value="Thiolase-like"/>
    <property type="match status" value="1"/>
</dbReference>
<evidence type="ECO:0000256" key="3">
    <source>
        <dbReference type="ARBA" id="ARBA00022490"/>
    </source>
</evidence>
<dbReference type="InterPro" id="IPR013751">
    <property type="entry name" value="ACP_syn_III_N"/>
</dbReference>
<keyword evidence="5" id="KW-0808">Transferase</keyword>
<keyword evidence="9" id="KW-0012">Acyltransferase</keyword>
<dbReference type="GO" id="GO:0044550">
    <property type="term" value="P:secondary metabolite biosynthetic process"/>
    <property type="evidence" value="ECO:0007669"/>
    <property type="project" value="TreeGrafter"/>
</dbReference>
<evidence type="ECO:0000256" key="9">
    <source>
        <dbReference type="ARBA" id="ARBA00023315"/>
    </source>
</evidence>
<evidence type="ECO:0000256" key="1">
    <source>
        <dbReference type="ARBA" id="ARBA00005189"/>
    </source>
</evidence>
<comment type="similarity">
    <text evidence="2">Belongs to the thiolase-like superfamily. FabH family.</text>
</comment>
<organism evidence="12">
    <name type="scientific">freshwater metagenome</name>
    <dbReference type="NCBI Taxonomy" id="449393"/>
    <lineage>
        <taxon>unclassified sequences</taxon>
        <taxon>metagenomes</taxon>
        <taxon>ecological metagenomes</taxon>
    </lineage>
</organism>
<name>A0A6J6FSH3_9ZZZZ</name>
<evidence type="ECO:0000256" key="6">
    <source>
        <dbReference type="ARBA" id="ARBA00022832"/>
    </source>
</evidence>
<evidence type="ECO:0000313" key="12">
    <source>
        <dbReference type="EMBL" id="CAB4592052.1"/>
    </source>
</evidence>
<dbReference type="Pfam" id="PF08541">
    <property type="entry name" value="ACP_syn_III_C"/>
    <property type="match status" value="1"/>
</dbReference>
<keyword evidence="7" id="KW-0443">Lipid metabolism</keyword>
<accession>A0A6J6FSH3</accession>
<dbReference type="InterPro" id="IPR004655">
    <property type="entry name" value="FabH"/>
</dbReference>
<dbReference type="AlphaFoldDB" id="A0A6J6FSH3"/>
<keyword evidence="8" id="KW-0275">Fatty acid biosynthesis</keyword>
<dbReference type="PANTHER" id="PTHR34069">
    <property type="entry name" value="3-OXOACYL-[ACYL-CARRIER-PROTEIN] SYNTHASE 3"/>
    <property type="match status" value="1"/>
</dbReference>
<dbReference type="GO" id="GO:0006633">
    <property type="term" value="P:fatty acid biosynthetic process"/>
    <property type="evidence" value="ECO:0007669"/>
    <property type="project" value="UniProtKB-KW"/>
</dbReference>
<feature type="domain" description="Beta-ketoacyl-[acyl-carrier-protein] synthase III N-terminal" evidence="11">
    <location>
        <begin position="114"/>
        <end position="190"/>
    </location>
</feature>
<gene>
    <name evidence="12" type="ORF">UFOPK1807_00332</name>
</gene>
<keyword evidence="3" id="KW-0963">Cytoplasm</keyword>
<comment type="pathway">
    <text evidence="1">Lipid metabolism.</text>
</comment>
<dbReference type="InterPro" id="IPR016039">
    <property type="entry name" value="Thiolase-like"/>
</dbReference>
<sequence>MNIKVRTGSESQILAVGTYRPKRLVPNSEIVDRIESSDEWIQQRTGIQSRRVADDSEQLLDMAIWAAEDALKKADLTIDDIDTVIVATITFPFQAPSAATALLQRLGNPKAAAFDINAACAGFCYAVSMAHDFIKAGTSEKVLVIGAEKISDFTDPNDRATAFIFADGAGAVIIGASEEPGIGPVCWGSDADSRDAILMNPSWIEVRDNETQLTKADVPWPNISQEGQKVFRWAVFSMSKAALKALDQAGLTVNDIDAFIPHQANIRIIETMAKEMEIPDSVIIADDIRTNGNTSAASIPLAMDALLDAHPELHGKLALLIGYGAGLVYAGQVVKLPPKP</sequence>
<dbReference type="Pfam" id="PF08545">
    <property type="entry name" value="ACP_syn_III"/>
    <property type="match status" value="1"/>
</dbReference>
<proteinExistence type="inferred from homology"/>
<feature type="domain" description="Beta-ketoacyl-[acyl-carrier-protein] synthase III C-terminal" evidence="10">
    <location>
        <begin position="246"/>
        <end position="335"/>
    </location>
</feature>
<dbReference type="NCBIfam" id="TIGR00747">
    <property type="entry name" value="fabH"/>
    <property type="match status" value="1"/>
</dbReference>
<dbReference type="EMBL" id="CAEZUI010000024">
    <property type="protein sequence ID" value="CAB4592052.1"/>
    <property type="molecule type" value="Genomic_DNA"/>
</dbReference>
<evidence type="ECO:0000259" key="10">
    <source>
        <dbReference type="Pfam" id="PF08541"/>
    </source>
</evidence>
<keyword evidence="4" id="KW-0444">Lipid biosynthesis</keyword>
<dbReference type="NCBIfam" id="NF006829">
    <property type="entry name" value="PRK09352.1"/>
    <property type="match status" value="1"/>
</dbReference>
<dbReference type="InterPro" id="IPR013747">
    <property type="entry name" value="ACP_syn_III_C"/>
</dbReference>